<dbReference type="AlphaFoldDB" id="Q66V77"/>
<evidence type="ECO:0000256" key="1">
    <source>
        <dbReference type="SAM" id="MobiDB-lite"/>
    </source>
</evidence>
<dbReference type="InterPro" id="IPR039509">
    <property type="entry name" value="SPATA31"/>
</dbReference>
<dbReference type="MGI" id="MGI:3525105">
    <property type="gene designation" value="AY702103"/>
</dbReference>
<feature type="domain" description="SPATA31" evidence="2">
    <location>
        <begin position="64"/>
        <end position="183"/>
    </location>
</feature>
<reference evidence="3" key="1">
    <citation type="journal article" date="2005" name="J. Biol. Chem.">
        <title>Identification and integrative analysis of 28 novel genes specifically expressed and developmentally regulated in murine spermatogenic cells.</title>
        <authorList>
            <person name="Hong S."/>
            <person name="Choi I."/>
            <person name="Woo J.M."/>
            <person name="Oh J."/>
            <person name="Kim T."/>
            <person name="Choi E."/>
            <person name="Kim T.W."/>
            <person name="Jung Y.K."/>
            <person name="Kim D.H."/>
            <person name="Sun C.H."/>
            <person name="Yi G.S."/>
            <person name="Eddy E.M."/>
            <person name="Cho C."/>
        </authorList>
    </citation>
    <scope>NUCLEOTIDE SEQUENCE</scope>
    <source>
        <strain evidence="3">ICR</strain>
        <tissue evidence="3">Testis</tissue>
    </source>
</reference>
<dbReference type="EMBL" id="AY702103">
    <property type="protein sequence ID" value="AAU08302.1"/>
    <property type="molecule type" value="mRNA"/>
</dbReference>
<dbReference type="AGR" id="MGI:3525105"/>
<organism evidence="3">
    <name type="scientific">Mus musculus</name>
    <name type="common">Mouse</name>
    <dbReference type="NCBI Taxonomy" id="10090"/>
    <lineage>
        <taxon>Eukaryota</taxon>
        <taxon>Metazoa</taxon>
        <taxon>Chordata</taxon>
        <taxon>Craniata</taxon>
        <taxon>Vertebrata</taxon>
        <taxon>Euteleostomi</taxon>
        <taxon>Mammalia</taxon>
        <taxon>Eutheria</taxon>
        <taxon>Euarchontoglires</taxon>
        <taxon>Glires</taxon>
        <taxon>Rodentia</taxon>
        <taxon>Myomorpha</taxon>
        <taxon>Muroidea</taxon>
        <taxon>Muridae</taxon>
        <taxon>Murinae</taxon>
        <taxon>Mus</taxon>
        <taxon>Mus</taxon>
    </lineage>
</organism>
<evidence type="ECO:0000313" key="4">
    <source>
        <dbReference type="MGI" id="MGI:3525105"/>
    </source>
</evidence>
<dbReference type="Pfam" id="PF14650">
    <property type="entry name" value="FAM75"/>
    <property type="match status" value="1"/>
</dbReference>
<evidence type="ECO:0000313" key="3">
    <source>
        <dbReference type="EMBL" id="AAU08302.1"/>
    </source>
</evidence>
<protein>
    <submittedName>
        <fullName evidence="3">Round spermatids protein STDP2</fullName>
    </submittedName>
</protein>
<accession>Q66V77</accession>
<gene>
    <name evidence="4" type="primary">AY702103</name>
</gene>
<name>Q66V77_MOUSE</name>
<feature type="region of interest" description="Disordered" evidence="1">
    <location>
        <begin position="70"/>
        <end position="102"/>
    </location>
</feature>
<proteinExistence type="evidence at transcript level"/>
<sequence>MRKETSSQRCVVPGPPCLQKPFPWDTVTPQSWMVPEFQGPEHLLIQAQRPTTRATGPTRFRYHLVKSENQLPEMGHAEVNPEAPSSSTLADKSHPGASTGAPVSSMGPAIFQIWKDLCKDLTNIAGRSLRDLYRIPEGSLGKDLEAVSETRVDSCYVRQPRSDSPSPQLVSPGKQQLEGILKTTQAASGAITMPLRCLWALVKELLWTTQWSCLKTQRQVLKTQRQIWKLRSSDP</sequence>
<evidence type="ECO:0000259" key="2">
    <source>
        <dbReference type="Pfam" id="PF14650"/>
    </source>
</evidence>